<evidence type="ECO:0008006" key="3">
    <source>
        <dbReference type="Google" id="ProtNLM"/>
    </source>
</evidence>
<protein>
    <recommendedName>
        <fullName evidence="3">HD domain-containing protein</fullName>
    </recommendedName>
</protein>
<organism evidence="1 2">
    <name type="scientific">Candidatus Woesebacteria bacterium RIFCSPHIGHO2_01_FULL_39_28</name>
    <dbReference type="NCBI Taxonomy" id="1802496"/>
    <lineage>
        <taxon>Bacteria</taxon>
        <taxon>Candidatus Woeseibacteriota</taxon>
    </lineage>
</organism>
<comment type="caution">
    <text evidence="1">The sequence shown here is derived from an EMBL/GenBank/DDBJ whole genome shotgun (WGS) entry which is preliminary data.</text>
</comment>
<accession>A0A1F7YHL6</accession>
<gene>
    <name evidence="1" type="ORF">A2627_01445</name>
</gene>
<dbReference type="Proteomes" id="UP000178851">
    <property type="component" value="Unassembled WGS sequence"/>
</dbReference>
<dbReference type="AlphaFoldDB" id="A0A1F7YHL6"/>
<sequence>MEEKILELRKKVIKASLNPDFIHHRWFIKYHLEIVEKIAIETCDTYKEANKDLVRTLVWIHDYGKILGIRDDMDKIIAVSEKLMKDVGFENDFISQVIEYLKTFESKMEFDLNQAPIEVKITSSADGASHMIGPFYSLWWLENPDKNFEDLMEDNKRKALKDWNRKIVIPEIRGSFEKRHQFILENSGDLPTKFIS</sequence>
<evidence type="ECO:0000313" key="2">
    <source>
        <dbReference type="Proteomes" id="UP000178851"/>
    </source>
</evidence>
<proteinExistence type="predicted"/>
<dbReference type="Gene3D" id="1.10.3210.10">
    <property type="entry name" value="Hypothetical protein af1432"/>
    <property type="match status" value="1"/>
</dbReference>
<dbReference type="SUPFAM" id="SSF109604">
    <property type="entry name" value="HD-domain/PDEase-like"/>
    <property type="match status" value="1"/>
</dbReference>
<reference evidence="1 2" key="1">
    <citation type="journal article" date="2016" name="Nat. Commun.">
        <title>Thousands of microbial genomes shed light on interconnected biogeochemical processes in an aquifer system.</title>
        <authorList>
            <person name="Anantharaman K."/>
            <person name="Brown C.T."/>
            <person name="Hug L.A."/>
            <person name="Sharon I."/>
            <person name="Castelle C.J."/>
            <person name="Probst A.J."/>
            <person name="Thomas B.C."/>
            <person name="Singh A."/>
            <person name="Wilkins M.J."/>
            <person name="Karaoz U."/>
            <person name="Brodie E.L."/>
            <person name="Williams K.H."/>
            <person name="Hubbard S.S."/>
            <person name="Banfield J.F."/>
        </authorList>
    </citation>
    <scope>NUCLEOTIDE SEQUENCE [LARGE SCALE GENOMIC DNA]</scope>
</reference>
<name>A0A1F7YHL6_9BACT</name>
<evidence type="ECO:0000313" key="1">
    <source>
        <dbReference type="EMBL" id="OGM26670.1"/>
    </source>
</evidence>
<dbReference type="EMBL" id="MGGI01000012">
    <property type="protein sequence ID" value="OGM26670.1"/>
    <property type="molecule type" value="Genomic_DNA"/>
</dbReference>